<proteinExistence type="predicted"/>
<accession>A0ABW3CCR5</accession>
<keyword evidence="2" id="KW-1185">Reference proteome</keyword>
<gene>
    <name evidence="1" type="ORF">ACFQ07_08610</name>
</gene>
<sequence>MSSATDPWGRVDEDGTVYVKTSDGERVVGSWQAGAPEEALAYFKRKYDALVTQIGLLEQRLRTTDLQPAQAQQSISRLREEVTEAHA</sequence>
<organism evidence="1 2">
    <name type="scientific">Actinomadura adrarensis</name>
    <dbReference type="NCBI Taxonomy" id="1819600"/>
    <lineage>
        <taxon>Bacteria</taxon>
        <taxon>Bacillati</taxon>
        <taxon>Actinomycetota</taxon>
        <taxon>Actinomycetes</taxon>
        <taxon>Streptosporangiales</taxon>
        <taxon>Thermomonosporaceae</taxon>
        <taxon>Actinomadura</taxon>
    </lineage>
</organism>
<dbReference type="EMBL" id="JBHTIR010001216">
    <property type="protein sequence ID" value="MFD0852281.1"/>
    <property type="molecule type" value="Genomic_DNA"/>
</dbReference>
<reference evidence="2" key="1">
    <citation type="journal article" date="2019" name="Int. J. Syst. Evol. Microbiol.">
        <title>The Global Catalogue of Microorganisms (GCM) 10K type strain sequencing project: providing services to taxonomists for standard genome sequencing and annotation.</title>
        <authorList>
            <consortium name="The Broad Institute Genomics Platform"/>
            <consortium name="The Broad Institute Genome Sequencing Center for Infectious Disease"/>
            <person name="Wu L."/>
            <person name="Ma J."/>
        </authorList>
    </citation>
    <scope>NUCLEOTIDE SEQUENCE [LARGE SCALE GENOMIC DNA]</scope>
    <source>
        <strain evidence="2">JCM 31696</strain>
    </source>
</reference>
<comment type="caution">
    <text evidence="1">The sequence shown here is derived from an EMBL/GenBank/DDBJ whole genome shotgun (WGS) entry which is preliminary data.</text>
</comment>
<evidence type="ECO:0000313" key="1">
    <source>
        <dbReference type="EMBL" id="MFD0852281.1"/>
    </source>
</evidence>
<dbReference type="Proteomes" id="UP001597083">
    <property type="component" value="Unassembled WGS sequence"/>
</dbReference>
<feature type="non-terminal residue" evidence="1">
    <location>
        <position position="87"/>
    </location>
</feature>
<protein>
    <submittedName>
        <fullName evidence="1">DUF349 domain-containing protein</fullName>
    </submittedName>
</protein>
<name>A0ABW3CCR5_9ACTN</name>
<evidence type="ECO:0000313" key="2">
    <source>
        <dbReference type="Proteomes" id="UP001597083"/>
    </source>
</evidence>